<feature type="domain" description="Aminoglycoside phosphotransferase" evidence="2">
    <location>
        <begin position="41"/>
        <end position="295"/>
    </location>
</feature>
<dbReference type="InterPro" id="IPR011009">
    <property type="entry name" value="Kinase-like_dom_sf"/>
</dbReference>
<keyword evidence="4" id="KW-1185">Reference proteome</keyword>
<proteinExistence type="predicted"/>
<dbReference type="Gene3D" id="3.30.200.20">
    <property type="entry name" value="Phosphorylase Kinase, domain 1"/>
    <property type="match status" value="1"/>
</dbReference>
<dbReference type="AlphaFoldDB" id="A0AA86N277"/>
<dbReference type="Pfam" id="PF01636">
    <property type="entry name" value="APH"/>
    <property type="match status" value="1"/>
</dbReference>
<gene>
    <name evidence="3" type="ORF">DNFV4_03559</name>
</gene>
<evidence type="ECO:0000313" key="3">
    <source>
        <dbReference type="EMBL" id="CAI4033126.1"/>
    </source>
</evidence>
<reference evidence="3" key="1">
    <citation type="submission" date="2022-10" db="EMBL/GenBank/DDBJ databases">
        <authorList>
            <person name="Koch H."/>
        </authorList>
    </citation>
    <scope>NUCLEOTIDE SEQUENCE</scope>
    <source>
        <strain evidence="3">DNF</strain>
    </source>
</reference>
<dbReference type="Proteomes" id="UP001179121">
    <property type="component" value="Chromosome"/>
</dbReference>
<organism evidence="3 4">
    <name type="scientific">Nitrospira tepida</name>
    <dbReference type="NCBI Taxonomy" id="2973512"/>
    <lineage>
        <taxon>Bacteria</taxon>
        <taxon>Pseudomonadati</taxon>
        <taxon>Nitrospirota</taxon>
        <taxon>Nitrospiria</taxon>
        <taxon>Nitrospirales</taxon>
        <taxon>Nitrospiraceae</taxon>
        <taxon>Nitrospira</taxon>
    </lineage>
</organism>
<evidence type="ECO:0000256" key="1">
    <source>
        <dbReference type="SAM" id="MobiDB-lite"/>
    </source>
</evidence>
<evidence type="ECO:0000313" key="4">
    <source>
        <dbReference type="Proteomes" id="UP001179121"/>
    </source>
</evidence>
<dbReference type="SUPFAM" id="SSF56112">
    <property type="entry name" value="Protein kinase-like (PK-like)"/>
    <property type="match status" value="1"/>
</dbReference>
<protein>
    <submittedName>
        <fullName evidence="3">Phosphotransferase</fullName>
    </submittedName>
</protein>
<name>A0AA86N277_9BACT</name>
<dbReference type="KEGG" id="nti:DNFV4_03559"/>
<dbReference type="EMBL" id="OX365700">
    <property type="protein sequence ID" value="CAI4033126.1"/>
    <property type="molecule type" value="Genomic_DNA"/>
</dbReference>
<dbReference type="InterPro" id="IPR002575">
    <property type="entry name" value="Aminoglycoside_PTrfase"/>
</dbReference>
<evidence type="ECO:0000259" key="2">
    <source>
        <dbReference type="Pfam" id="PF01636"/>
    </source>
</evidence>
<sequence length="372" mass="41839">MRVRMGTTNPAAPAAPLAPPDHQRVADTVRTKLPFHARFGTLTPLAGDASNRRYFRIHLAGEPNDRTASVILMQLAEPEAFKASEEAVSGTVQIAELPFTNILAHLSAFRLPVPTLHYYDREAGLLYLEDFGDLTLLEACAKADASRIASLYKQAIDSLVVIQVKATAPTNPACVAFHRKFDVPLLMWEFDHFLEYGVNARRPAPMKAEDAVLVQNEFRKIAELMAAQPHVLVHRDYHSRNLMVDGNRIGIIDFQDALMGPAAYDLASLLRDAYLALDESLVDELIAYYLDGLARHGLRMEPTAYRRVFDLTSIQRNLKAAGRFVYIDRMKHNPKFLADIPRVLGYVRRNLEKYPELAALRQHLAPYVPELQ</sequence>
<feature type="region of interest" description="Disordered" evidence="1">
    <location>
        <begin position="1"/>
        <end position="21"/>
    </location>
</feature>
<accession>A0AA86N277</accession>
<dbReference type="Gene3D" id="3.90.1200.10">
    <property type="match status" value="1"/>
</dbReference>